<evidence type="ECO:0000256" key="3">
    <source>
        <dbReference type="ARBA" id="ARBA00009463"/>
    </source>
</evidence>
<accession>A0A3M8DFN0</accession>
<comment type="subunit">
    <text evidence="4">Homodimer.</text>
</comment>
<evidence type="ECO:0000256" key="7">
    <source>
        <dbReference type="ARBA" id="ARBA00023002"/>
    </source>
</evidence>
<feature type="binding site" evidence="12">
    <location>
        <position position="99"/>
    </location>
    <ligand>
        <name>NAD(+)</name>
        <dbReference type="ChEBI" id="CHEBI:57540"/>
    </ligand>
</feature>
<protein>
    <recommendedName>
        <fullName evidence="10">L-gulonate 3-dehydrogenase</fullName>
        <ecNumber evidence="9">1.1.1.45</ecNumber>
    </recommendedName>
    <alternativeName>
        <fullName evidence="10">L-gulonate 3-dehydrogenase</fullName>
    </alternativeName>
</protein>
<dbReference type="InterPro" id="IPR006108">
    <property type="entry name" value="3HC_DH_C"/>
</dbReference>
<sequence>MKEIKQVAVIGAGIMGHGIAQIFAAAGFSVRLYDIHEHMLQKAKEAIEASLSLFVTHGMISAEQKEQALGNIRLTISLAEAVADADFITEAIPEKVELKWEIYRQIEELAREDTVVASNTSTIPITQLARYAKYPERMIITHYFNPAYLVPLVEVVKHEKTATSVVELTLETMKRIGKVPVLLQKEIAGFIANRLQAAVVREAFHLLEEGVAGAAQIDAAMKAGPGFRWAFIGPFETLDFGGLDTWQSAMNNVAPELCNATQAPAMINQLVERGELGVKTGSGIYAHTPETVAAAIELRDQRFLSLLHSKQNETAGH</sequence>
<evidence type="ECO:0000256" key="12">
    <source>
        <dbReference type="PIRSR" id="PIRSR000105-2"/>
    </source>
</evidence>
<evidence type="ECO:0000256" key="11">
    <source>
        <dbReference type="PIRSR" id="PIRSR000105-1"/>
    </source>
</evidence>
<evidence type="ECO:0000313" key="17">
    <source>
        <dbReference type="Proteomes" id="UP000271031"/>
    </source>
</evidence>
<dbReference type="GO" id="GO:0005737">
    <property type="term" value="C:cytoplasm"/>
    <property type="evidence" value="ECO:0007669"/>
    <property type="project" value="UniProtKB-SubCell"/>
</dbReference>
<dbReference type="AlphaFoldDB" id="A0A3M8DFN0"/>
<dbReference type="InterPro" id="IPR022694">
    <property type="entry name" value="3-OHacyl-CoA_DH"/>
</dbReference>
<comment type="pathway">
    <text evidence="2">Lipid metabolism; butanoate metabolism.</text>
</comment>
<keyword evidence="17" id="KW-1185">Reference proteome</keyword>
<organism evidence="16 17">
    <name type="scientific">Brevibacillus fluminis</name>
    <dbReference type="NCBI Taxonomy" id="511487"/>
    <lineage>
        <taxon>Bacteria</taxon>
        <taxon>Bacillati</taxon>
        <taxon>Bacillota</taxon>
        <taxon>Bacilli</taxon>
        <taxon>Bacillales</taxon>
        <taxon>Paenibacillaceae</taxon>
        <taxon>Brevibacillus</taxon>
    </lineage>
</organism>
<dbReference type="InterPro" id="IPR008927">
    <property type="entry name" value="6-PGluconate_DH-like_C_sf"/>
</dbReference>
<dbReference type="PROSITE" id="PS00067">
    <property type="entry name" value="3HCDH"/>
    <property type="match status" value="1"/>
</dbReference>
<evidence type="ECO:0000256" key="5">
    <source>
        <dbReference type="ARBA" id="ARBA00022490"/>
    </source>
</evidence>
<feature type="domain" description="3-hydroxyacyl-CoA dehydrogenase C-terminal" evidence="14">
    <location>
        <begin position="189"/>
        <end position="286"/>
    </location>
</feature>
<keyword evidence="13" id="KW-0812">Transmembrane</keyword>
<dbReference type="GO" id="GO:0019605">
    <property type="term" value="P:butyrate metabolic process"/>
    <property type="evidence" value="ECO:0007669"/>
    <property type="project" value="UniProtKB-UniPathway"/>
</dbReference>
<evidence type="ECO:0000256" key="13">
    <source>
        <dbReference type="SAM" id="Phobius"/>
    </source>
</evidence>
<dbReference type="FunFam" id="3.40.50.720:FF:000009">
    <property type="entry name" value="Fatty oxidation complex, alpha subunit"/>
    <property type="match status" value="1"/>
</dbReference>
<dbReference type="EMBL" id="RHHQ01000013">
    <property type="protein sequence ID" value="RNB85987.1"/>
    <property type="molecule type" value="Genomic_DNA"/>
</dbReference>
<dbReference type="EC" id="1.1.1.45" evidence="9"/>
<evidence type="ECO:0000259" key="15">
    <source>
        <dbReference type="Pfam" id="PF02737"/>
    </source>
</evidence>
<evidence type="ECO:0000256" key="10">
    <source>
        <dbReference type="ARBA" id="ARBA00042709"/>
    </source>
</evidence>
<keyword evidence="13" id="KW-0472">Membrane</keyword>
<dbReference type="Proteomes" id="UP000271031">
    <property type="component" value="Unassembled WGS sequence"/>
</dbReference>
<name>A0A3M8DFN0_9BACL</name>
<reference evidence="16 17" key="1">
    <citation type="submission" date="2018-10" db="EMBL/GenBank/DDBJ databases">
        <title>Phylogenomics of Brevibacillus.</title>
        <authorList>
            <person name="Dunlap C."/>
        </authorList>
    </citation>
    <scope>NUCLEOTIDE SEQUENCE [LARGE SCALE GENOMIC DNA]</scope>
    <source>
        <strain evidence="16 17">JCM 15716</strain>
    </source>
</reference>
<keyword evidence="8 12" id="KW-0520">NAD</keyword>
<feature type="binding site" evidence="12">
    <location>
        <position position="279"/>
    </location>
    <ligand>
        <name>NAD(+)</name>
        <dbReference type="ChEBI" id="CHEBI:57540"/>
    </ligand>
</feature>
<evidence type="ECO:0000259" key="14">
    <source>
        <dbReference type="Pfam" id="PF00725"/>
    </source>
</evidence>
<dbReference type="Pfam" id="PF00725">
    <property type="entry name" value="3HCDH"/>
    <property type="match status" value="1"/>
</dbReference>
<evidence type="ECO:0000256" key="2">
    <source>
        <dbReference type="ARBA" id="ARBA00005086"/>
    </source>
</evidence>
<dbReference type="SUPFAM" id="SSF51735">
    <property type="entry name" value="NAD(P)-binding Rossmann-fold domains"/>
    <property type="match status" value="1"/>
</dbReference>
<evidence type="ECO:0000256" key="6">
    <source>
        <dbReference type="ARBA" id="ARBA00022553"/>
    </source>
</evidence>
<proteinExistence type="inferred from homology"/>
<dbReference type="UniPathway" id="UPA00863"/>
<dbReference type="InterPro" id="IPR013328">
    <property type="entry name" value="6PGD_dom2"/>
</dbReference>
<comment type="similarity">
    <text evidence="3">Belongs to the 3-hydroxyacyl-CoA dehydrogenase family.</text>
</comment>
<gene>
    <name evidence="16" type="ORF">EDM56_18145</name>
</gene>
<evidence type="ECO:0000256" key="4">
    <source>
        <dbReference type="ARBA" id="ARBA00011738"/>
    </source>
</evidence>
<keyword evidence="13" id="KW-1133">Transmembrane helix</keyword>
<feature type="binding site" evidence="12">
    <location>
        <position position="34"/>
    </location>
    <ligand>
        <name>NAD(+)</name>
        <dbReference type="ChEBI" id="CHEBI:57540"/>
    </ligand>
</feature>
<feature type="site" description="Important for catalytic activity" evidence="11">
    <location>
        <position position="142"/>
    </location>
</feature>
<feature type="binding site" evidence="12">
    <location>
        <position position="145"/>
    </location>
    <ligand>
        <name>NAD(+)</name>
        <dbReference type="ChEBI" id="CHEBI:57540"/>
    </ligand>
</feature>
<comment type="subcellular location">
    <subcellularLocation>
        <location evidence="1">Cytoplasm</location>
    </subcellularLocation>
</comment>
<dbReference type="OrthoDB" id="9815331at2"/>
<dbReference type="Gene3D" id="3.40.50.720">
    <property type="entry name" value="NAD(P)-binding Rossmann-like Domain"/>
    <property type="match status" value="1"/>
</dbReference>
<dbReference type="PANTHER" id="PTHR48075">
    <property type="entry name" value="3-HYDROXYACYL-COA DEHYDROGENASE FAMILY PROTEIN"/>
    <property type="match status" value="1"/>
</dbReference>
<dbReference type="GO" id="GO:0070403">
    <property type="term" value="F:NAD+ binding"/>
    <property type="evidence" value="ECO:0007669"/>
    <property type="project" value="InterPro"/>
</dbReference>
<dbReference type="InterPro" id="IPR036291">
    <property type="entry name" value="NAD(P)-bd_dom_sf"/>
</dbReference>
<evidence type="ECO:0000313" key="16">
    <source>
        <dbReference type="EMBL" id="RNB85987.1"/>
    </source>
</evidence>
<comment type="caution">
    <text evidence="16">The sequence shown here is derived from an EMBL/GenBank/DDBJ whole genome shotgun (WGS) entry which is preliminary data.</text>
</comment>
<dbReference type="PIRSF" id="PIRSF000105">
    <property type="entry name" value="HCDH"/>
    <property type="match status" value="1"/>
</dbReference>
<feature type="binding site" evidence="12">
    <location>
        <position position="94"/>
    </location>
    <ligand>
        <name>NAD(+)</name>
        <dbReference type="ChEBI" id="CHEBI:57540"/>
    </ligand>
</feature>
<dbReference type="Gene3D" id="1.10.1040.10">
    <property type="entry name" value="N-(1-d-carboxylethyl)-l-norvaline Dehydrogenase, domain 2"/>
    <property type="match status" value="1"/>
</dbReference>
<dbReference type="GO" id="GO:0050104">
    <property type="term" value="F:L-gulonate 3-dehydrogenase activity"/>
    <property type="evidence" value="ECO:0007669"/>
    <property type="project" value="UniProtKB-EC"/>
</dbReference>
<evidence type="ECO:0000256" key="9">
    <source>
        <dbReference type="ARBA" id="ARBA00038962"/>
    </source>
</evidence>
<dbReference type="SUPFAM" id="SSF48179">
    <property type="entry name" value="6-phosphogluconate dehydrogenase C-terminal domain-like"/>
    <property type="match status" value="1"/>
</dbReference>
<feature type="transmembrane region" description="Helical" evidence="13">
    <location>
        <begin position="7"/>
        <end position="30"/>
    </location>
</feature>
<dbReference type="Pfam" id="PF02737">
    <property type="entry name" value="3HCDH_N"/>
    <property type="match status" value="1"/>
</dbReference>
<keyword evidence="5" id="KW-0963">Cytoplasm</keyword>
<keyword evidence="6" id="KW-0597">Phosphoprotein</keyword>
<feature type="binding site" evidence="12">
    <location>
        <begin position="11"/>
        <end position="16"/>
    </location>
    <ligand>
        <name>NAD(+)</name>
        <dbReference type="ChEBI" id="CHEBI:57540"/>
    </ligand>
</feature>
<evidence type="ECO:0000256" key="8">
    <source>
        <dbReference type="ARBA" id="ARBA00023027"/>
    </source>
</evidence>
<feature type="domain" description="3-hydroxyacyl-CoA dehydrogenase NAD binding" evidence="15">
    <location>
        <begin position="6"/>
        <end position="185"/>
    </location>
</feature>
<dbReference type="PANTHER" id="PTHR48075:SF1">
    <property type="entry name" value="LAMBDA-CRYSTALLIN HOMOLOG"/>
    <property type="match status" value="1"/>
</dbReference>
<dbReference type="InterPro" id="IPR006180">
    <property type="entry name" value="3-OHacyl-CoA_DH_CS"/>
</dbReference>
<dbReference type="InterPro" id="IPR006176">
    <property type="entry name" value="3-OHacyl-CoA_DH_NAD-bd"/>
</dbReference>
<keyword evidence="7" id="KW-0560">Oxidoreductase</keyword>
<evidence type="ECO:0000256" key="1">
    <source>
        <dbReference type="ARBA" id="ARBA00004496"/>
    </source>
</evidence>
<feature type="binding site" evidence="12">
    <location>
        <position position="121"/>
    </location>
    <ligand>
        <name>NAD(+)</name>
        <dbReference type="ChEBI" id="CHEBI:57540"/>
    </ligand>
</feature>